<gene>
    <name evidence="1" type="ORF">AsFPU1_0566</name>
</gene>
<evidence type="ECO:0000313" key="1">
    <source>
        <dbReference type="EMBL" id="GBF79174.1"/>
    </source>
</evidence>
<evidence type="ECO:0000313" key="2">
    <source>
        <dbReference type="Proteomes" id="UP000287247"/>
    </source>
</evidence>
<proteinExistence type="predicted"/>
<dbReference type="RefSeq" id="WP_124977379.1">
    <property type="nucleotide sequence ID" value="NZ_BDQK01000001.1"/>
</dbReference>
<name>A0A401ID63_APHSA</name>
<sequence>MKGQAIVGSLLMGFILPSYALASVYLPISLSDGNSNNFNKLETIEIAVGYLDSQQVANRLSNYDQQIRDIAGQYSGGKAKWRSSYFNVINSQQLRLNVEGKIQRKVVKDPSIRIGLYLQLQYQGNSTYVRVVSHDYEVWGGTCNAPCQDEIARRIANLPSYYQIFEQNLNNMI</sequence>
<accession>A0A401ID63</accession>
<protein>
    <submittedName>
        <fullName evidence="1">Uncharacterized protein</fullName>
    </submittedName>
</protein>
<comment type="caution">
    <text evidence="1">The sequence shown here is derived from an EMBL/GenBank/DDBJ whole genome shotgun (WGS) entry which is preliminary data.</text>
</comment>
<dbReference type="AlphaFoldDB" id="A0A401ID63"/>
<reference evidence="2" key="1">
    <citation type="submission" date="2017-05" db="EMBL/GenBank/DDBJ databases">
        <title>Physiological properties and genetic analysis related to exopolysaccharide production of fresh-water unicellular cyanobacterium Aphanothece sacrum, Suizenji Nori, that has been cultured as a food source in Japan.</title>
        <authorList>
            <person name="Kanesaki Y."/>
            <person name="Yoshikawa S."/>
            <person name="Ohki K."/>
        </authorList>
    </citation>
    <scope>NUCLEOTIDE SEQUENCE [LARGE SCALE GENOMIC DNA]</scope>
    <source>
        <strain evidence="2">FPU1</strain>
    </source>
</reference>
<organism evidence="1 2">
    <name type="scientific">Aphanothece sacrum FPU1</name>
    <dbReference type="NCBI Taxonomy" id="1920663"/>
    <lineage>
        <taxon>Bacteria</taxon>
        <taxon>Bacillati</taxon>
        <taxon>Cyanobacteriota</taxon>
        <taxon>Cyanophyceae</taxon>
        <taxon>Oscillatoriophycideae</taxon>
        <taxon>Chroococcales</taxon>
        <taxon>Aphanothecaceae</taxon>
        <taxon>Aphanothece</taxon>
    </lineage>
</organism>
<dbReference type="Proteomes" id="UP000287247">
    <property type="component" value="Unassembled WGS sequence"/>
</dbReference>
<dbReference type="EMBL" id="BDQK01000001">
    <property type="protein sequence ID" value="GBF79174.1"/>
    <property type="molecule type" value="Genomic_DNA"/>
</dbReference>
<keyword evidence="2" id="KW-1185">Reference proteome</keyword>